<organism evidence="10 12">
    <name type="scientific">Didymodactylos carnosus</name>
    <dbReference type="NCBI Taxonomy" id="1234261"/>
    <lineage>
        <taxon>Eukaryota</taxon>
        <taxon>Metazoa</taxon>
        <taxon>Spiralia</taxon>
        <taxon>Gnathifera</taxon>
        <taxon>Rotifera</taxon>
        <taxon>Eurotatoria</taxon>
        <taxon>Bdelloidea</taxon>
        <taxon>Philodinida</taxon>
        <taxon>Philodinidae</taxon>
        <taxon>Didymodactylos</taxon>
    </lineage>
</organism>
<evidence type="ECO:0000256" key="6">
    <source>
        <dbReference type="ARBA" id="ARBA00022989"/>
    </source>
</evidence>
<evidence type="ECO:0000313" key="12">
    <source>
        <dbReference type="Proteomes" id="UP000663829"/>
    </source>
</evidence>
<evidence type="ECO:0000256" key="2">
    <source>
        <dbReference type="ARBA" id="ARBA00005179"/>
    </source>
</evidence>
<dbReference type="InterPro" id="IPR032805">
    <property type="entry name" value="Wax_synthase_dom"/>
</dbReference>
<dbReference type="InterPro" id="IPR044851">
    <property type="entry name" value="Wax_synthase"/>
</dbReference>
<protein>
    <recommendedName>
        <fullName evidence="9">Wax synthase domain-containing protein</fullName>
    </recommendedName>
</protein>
<feature type="transmembrane region" description="Helical" evidence="8">
    <location>
        <begin position="56"/>
        <end position="81"/>
    </location>
</feature>
<dbReference type="GO" id="GO:0008374">
    <property type="term" value="F:O-acyltransferase activity"/>
    <property type="evidence" value="ECO:0007669"/>
    <property type="project" value="InterPro"/>
</dbReference>
<accession>A0A816B869</accession>
<dbReference type="Proteomes" id="UP000663829">
    <property type="component" value="Unassembled WGS sequence"/>
</dbReference>
<reference evidence="10" key="1">
    <citation type="submission" date="2021-02" db="EMBL/GenBank/DDBJ databases">
        <authorList>
            <person name="Nowell W R."/>
        </authorList>
    </citation>
    <scope>NUCLEOTIDE SEQUENCE</scope>
</reference>
<dbReference type="PANTHER" id="PTHR31595">
    <property type="entry name" value="LONG-CHAIN-ALCOHOL O-FATTY-ACYLTRANSFERASE 3-RELATED"/>
    <property type="match status" value="1"/>
</dbReference>
<name>A0A816B869_9BILA</name>
<keyword evidence="4" id="KW-0808">Transferase</keyword>
<comment type="pathway">
    <text evidence="2">Secondary metabolite biosynthesis.</text>
</comment>
<dbReference type="Proteomes" id="UP000681722">
    <property type="component" value="Unassembled WGS sequence"/>
</dbReference>
<comment type="similarity">
    <text evidence="3">Belongs to the wax synthase family.</text>
</comment>
<evidence type="ECO:0000256" key="8">
    <source>
        <dbReference type="SAM" id="Phobius"/>
    </source>
</evidence>
<keyword evidence="5 8" id="KW-0812">Transmembrane</keyword>
<dbReference type="Pfam" id="PF13813">
    <property type="entry name" value="MBOAT_2"/>
    <property type="match status" value="1"/>
</dbReference>
<evidence type="ECO:0000256" key="3">
    <source>
        <dbReference type="ARBA" id="ARBA00007282"/>
    </source>
</evidence>
<evidence type="ECO:0000313" key="11">
    <source>
        <dbReference type="EMBL" id="CAF4487166.1"/>
    </source>
</evidence>
<dbReference type="OrthoDB" id="1077582at2759"/>
<feature type="transmembrane region" description="Helical" evidence="8">
    <location>
        <begin position="101"/>
        <end position="118"/>
    </location>
</feature>
<gene>
    <name evidence="10" type="ORF">GPM918_LOCUS42808</name>
    <name evidence="11" type="ORF">SRO942_LOCUS44140</name>
</gene>
<evidence type="ECO:0000256" key="1">
    <source>
        <dbReference type="ARBA" id="ARBA00004141"/>
    </source>
</evidence>
<feature type="transmembrane region" description="Helical" evidence="8">
    <location>
        <begin position="206"/>
        <end position="224"/>
    </location>
</feature>
<evidence type="ECO:0000259" key="9">
    <source>
        <dbReference type="Pfam" id="PF13813"/>
    </source>
</evidence>
<comment type="caution">
    <text evidence="10">The sequence shown here is derived from an EMBL/GenBank/DDBJ whole genome shotgun (WGS) entry which is preliminary data.</text>
</comment>
<feature type="domain" description="Wax synthase" evidence="9">
    <location>
        <begin position="143"/>
        <end position="217"/>
    </location>
</feature>
<evidence type="ECO:0000313" key="10">
    <source>
        <dbReference type="EMBL" id="CAF1606852.1"/>
    </source>
</evidence>
<proteinExistence type="inferred from homology"/>
<evidence type="ECO:0000256" key="4">
    <source>
        <dbReference type="ARBA" id="ARBA00022679"/>
    </source>
</evidence>
<dbReference type="AlphaFoldDB" id="A0A816B869"/>
<dbReference type="PANTHER" id="PTHR31595:SF57">
    <property type="entry name" value="OS04G0481900 PROTEIN"/>
    <property type="match status" value="1"/>
</dbReference>
<dbReference type="GO" id="GO:0006629">
    <property type="term" value="P:lipid metabolic process"/>
    <property type="evidence" value="ECO:0007669"/>
    <property type="project" value="InterPro"/>
</dbReference>
<dbReference type="GO" id="GO:0016020">
    <property type="term" value="C:membrane"/>
    <property type="evidence" value="ECO:0007669"/>
    <property type="project" value="UniProtKB-SubCell"/>
</dbReference>
<comment type="subcellular location">
    <subcellularLocation>
        <location evidence="1">Membrane</location>
        <topology evidence="1">Multi-pass membrane protein</topology>
    </subcellularLocation>
</comment>
<keyword evidence="12" id="KW-1185">Reference proteome</keyword>
<dbReference type="EMBL" id="CAJOBC010103633">
    <property type="protein sequence ID" value="CAF4487166.1"/>
    <property type="molecule type" value="Genomic_DNA"/>
</dbReference>
<feature type="transmembrane region" description="Helical" evidence="8">
    <location>
        <begin position="236"/>
        <end position="260"/>
    </location>
</feature>
<evidence type="ECO:0000256" key="5">
    <source>
        <dbReference type="ARBA" id="ARBA00022692"/>
    </source>
</evidence>
<keyword evidence="6 8" id="KW-1133">Transmembrane helix</keyword>
<dbReference type="EMBL" id="CAJNOQ010037035">
    <property type="protein sequence ID" value="CAF1606852.1"/>
    <property type="molecule type" value="Genomic_DNA"/>
</dbReference>
<sequence length="286" mass="33015">MTCSIYWMVSIRLIHLMLLPHSQRHALTLKYFLYKFVWFVLPVSRNTKAQRSPFELFLHVTYHLLLAVGKLFVTDVIYYWLLQCLERIGGGDALKENYFLTIQYIAIFYVSVCCGTFLNDAQIALISLITLDKYEVLPFNDWPVLSLTPREFWGKRYNKLVSHLLRESVFEPLRNQFHLSSSYAALGAFIVSGMLHLHVAKVGFNGNMFAALLFFVLQGVACTLEVRFDMKKLPKIVSMFLTQTVLLVTSPLYLGLFIYASPTFLQNNPPDFRLPFQIPVPDYCPS</sequence>
<keyword evidence="7 8" id="KW-0472">Membrane</keyword>
<evidence type="ECO:0000256" key="7">
    <source>
        <dbReference type="ARBA" id="ARBA00023136"/>
    </source>
</evidence>
<feature type="transmembrane region" description="Helical" evidence="8">
    <location>
        <begin position="183"/>
        <end position="200"/>
    </location>
</feature>